<evidence type="ECO:0000256" key="10">
    <source>
        <dbReference type="ARBA" id="ARBA00054027"/>
    </source>
</evidence>
<evidence type="ECO:0000256" key="9">
    <source>
        <dbReference type="ARBA" id="ARBA00049529"/>
    </source>
</evidence>
<evidence type="ECO:0000256" key="5">
    <source>
        <dbReference type="ARBA" id="ARBA00022909"/>
    </source>
</evidence>
<dbReference type="EC" id="4.1.3.38" evidence="8 12"/>
<evidence type="ECO:0000256" key="2">
    <source>
        <dbReference type="ARBA" id="ARBA00009320"/>
    </source>
</evidence>
<dbReference type="Proteomes" id="UP000000639">
    <property type="component" value="Chromosome"/>
</dbReference>
<comment type="pathway">
    <text evidence="7">Cofactor biosynthesis; tetrahydrofolate biosynthesis; 4-aminobenzoate from chorismate: step 2/2.</text>
</comment>
<dbReference type="InterPro" id="IPR017824">
    <property type="entry name" value="Aminodeoxychorismate_lyase_IV"/>
</dbReference>
<dbReference type="HOGENOM" id="CLU_020844_2_1_6"/>
<keyword evidence="6 13" id="KW-0456">Lyase</keyword>
<dbReference type="InterPro" id="IPR001544">
    <property type="entry name" value="Aminotrans_IV"/>
</dbReference>
<organism evidence="13 14">
    <name type="scientific">Psychromonas ingrahamii (strain DSM 17664 / CCUG 51855 / 37)</name>
    <dbReference type="NCBI Taxonomy" id="357804"/>
    <lineage>
        <taxon>Bacteria</taxon>
        <taxon>Pseudomonadati</taxon>
        <taxon>Pseudomonadota</taxon>
        <taxon>Gammaproteobacteria</taxon>
        <taxon>Alteromonadales</taxon>
        <taxon>Psychromonadaceae</taxon>
        <taxon>Psychromonas</taxon>
    </lineage>
</organism>
<gene>
    <name evidence="13" type="ordered locus">Ping_1092</name>
</gene>
<dbReference type="PANTHER" id="PTHR42743:SF2">
    <property type="entry name" value="AMINODEOXYCHORISMATE LYASE"/>
    <property type="match status" value="1"/>
</dbReference>
<comment type="cofactor">
    <cofactor evidence="1">
        <name>pyridoxal 5'-phosphate</name>
        <dbReference type="ChEBI" id="CHEBI:597326"/>
    </cofactor>
</comment>
<dbReference type="STRING" id="357804.Ping_1092"/>
<dbReference type="InterPro" id="IPR043132">
    <property type="entry name" value="BCAT-like_C"/>
</dbReference>
<dbReference type="GO" id="GO:0005829">
    <property type="term" value="C:cytosol"/>
    <property type="evidence" value="ECO:0007669"/>
    <property type="project" value="TreeGrafter"/>
</dbReference>
<evidence type="ECO:0000256" key="11">
    <source>
        <dbReference type="ARBA" id="ARBA00069174"/>
    </source>
</evidence>
<keyword evidence="14" id="KW-1185">Reference proteome</keyword>
<dbReference type="GO" id="GO:0046656">
    <property type="term" value="P:folic acid biosynthetic process"/>
    <property type="evidence" value="ECO:0007669"/>
    <property type="project" value="UniProtKB-KW"/>
</dbReference>
<sequence>MLINGTESTTIAADDRGLAYGDGLFSTIKVERGIVQLWDYHLQRLQLGAKKLFFPEVDWLLLSSELHYLAKTVAEQPFAVIKVMLTRGSGGRGYSIQGCSSPQRILSVHPYPVFYQQWQRDGLKVIQCRQKLAINRQLAGLKTLNRLEQILIKHELEAQDAFEGIVCDNDGHVIEACSANLFLKLKNHWVTPKLDGSGIAGVKRRQIMELSAKAGQPIREMKITINDLLNAQAVCLSNALMGIVPVIQYQSHCYPESSLLHIQKLQSLVEKGEVFNAD</sequence>
<keyword evidence="4" id="KW-0663">Pyridoxal phosphate</keyword>
<evidence type="ECO:0000256" key="7">
    <source>
        <dbReference type="ARBA" id="ARBA00035633"/>
    </source>
</evidence>
<dbReference type="Pfam" id="PF01063">
    <property type="entry name" value="Aminotran_4"/>
    <property type="match status" value="1"/>
</dbReference>
<keyword evidence="5" id="KW-0289">Folate biosynthesis</keyword>
<proteinExistence type="inferred from homology"/>
<dbReference type="KEGG" id="pin:Ping_1092"/>
<comment type="similarity">
    <text evidence="2">Belongs to the class-IV pyridoxal-phosphate-dependent aminotransferase family.</text>
</comment>
<evidence type="ECO:0000256" key="8">
    <source>
        <dbReference type="ARBA" id="ARBA00035676"/>
    </source>
</evidence>
<dbReference type="NCBIfam" id="NF004761">
    <property type="entry name" value="PRK06092.1"/>
    <property type="match status" value="1"/>
</dbReference>
<evidence type="ECO:0000313" key="14">
    <source>
        <dbReference type="Proteomes" id="UP000000639"/>
    </source>
</evidence>
<evidence type="ECO:0000256" key="1">
    <source>
        <dbReference type="ARBA" id="ARBA00001933"/>
    </source>
</evidence>
<dbReference type="InterPro" id="IPR050571">
    <property type="entry name" value="Class-IV_PLP-Dep_Aminotrnsfr"/>
</dbReference>
<dbReference type="eggNOG" id="COG0115">
    <property type="taxonomic scope" value="Bacteria"/>
</dbReference>
<comment type="function">
    <text evidence="10">Involved in the biosynthesis of p-aminobenzoate (PABA), a precursor of tetrahydrofolate. Converts 4-amino-4-deoxychorismate into 4-aminobenzoate (PABA) and pyruvate.</text>
</comment>
<evidence type="ECO:0000256" key="12">
    <source>
        <dbReference type="NCBIfam" id="TIGR03461"/>
    </source>
</evidence>
<dbReference type="GO" id="GO:0030170">
    <property type="term" value="F:pyridoxal phosphate binding"/>
    <property type="evidence" value="ECO:0007669"/>
    <property type="project" value="InterPro"/>
</dbReference>
<accession>A1STW6</accession>
<dbReference type="Gene3D" id="3.20.10.10">
    <property type="entry name" value="D-amino Acid Aminotransferase, subunit A, domain 2"/>
    <property type="match status" value="1"/>
</dbReference>
<evidence type="ECO:0000256" key="3">
    <source>
        <dbReference type="ARBA" id="ARBA00011738"/>
    </source>
</evidence>
<dbReference type="InterPro" id="IPR036038">
    <property type="entry name" value="Aminotransferase-like"/>
</dbReference>
<evidence type="ECO:0000256" key="6">
    <source>
        <dbReference type="ARBA" id="ARBA00023239"/>
    </source>
</evidence>
<dbReference type="AlphaFoldDB" id="A1STW6"/>
<dbReference type="Gene3D" id="3.30.470.10">
    <property type="match status" value="1"/>
</dbReference>
<dbReference type="InterPro" id="IPR043131">
    <property type="entry name" value="BCAT-like_N"/>
</dbReference>
<reference evidence="13 14" key="1">
    <citation type="submission" date="2007-01" db="EMBL/GenBank/DDBJ databases">
        <title>Complete sequence of Psychromonas ingrahamii 37.</title>
        <authorList>
            <consortium name="US DOE Joint Genome Institute"/>
            <person name="Copeland A."/>
            <person name="Lucas S."/>
            <person name="Lapidus A."/>
            <person name="Barry K."/>
            <person name="Detter J.C."/>
            <person name="Glavina del Rio T."/>
            <person name="Hammon N."/>
            <person name="Israni S."/>
            <person name="Dalin E."/>
            <person name="Tice H."/>
            <person name="Pitluck S."/>
            <person name="Thompson L.S."/>
            <person name="Brettin T."/>
            <person name="Bruce D."/>
            <person name="Han C."/>
            <person name="Tapia R."/>
            <person name="Schmutz J."/>
            <person name="Larimer F."/>
            <person name="Land M."/>
            <person name="Hauser L."/>
            <person name="Kyrpides N."/>
            <person name="Ivanova N."/>
            <person name="Staley J."/>
            <person name="Richardson P."/>
        </authorList>
    </citation>
    <scope>NUCLEOTIDE SEQUENCE [LARGE SCALE GENOMIC DNA]</scope>
    <source>
        <strain evidence="13 14">37</strain>
    </source>
</reference>
<evidence type="ECO:0000256" key="4">
    <source>
        <dbReference type="ARBA" id="ARBA00022898"/>
    </source>
</evidence>
<dbReference type="GO" id="GO:0008153">
    <property type="term" value="P:4-aminobenzoate biosynthetic process"/>
    <property type="evidence" value="ECO:0007669"/>
    <property type="project" value="UniProtKB-UniRule"/>
</dbReference>
<dbReference type="RefSeq" id="WP_011769494.1">
    <property type="nucleotide sequence ID" value="NC_008709.1"/>
</dbReference>
<dbReference type="EMBL" id="CP000510">
    <property type="protein sequence ID" value="ABM02931.1"/>
    <property type="molecule type" value="Genomic_DNA"/>
</dbReference>
<dbReference type="CDD" id="cd01559">
    <property type="entry name" value="ADCL_like"/>
    <property type="match status" value="1"/>
</dbReference>
<dbReference type="PANTHER" id="PTHR42743">
    <property type="entry name" value="AMINO-ACID AMINOTRANSFERASE"/>
    <property type="match status" value="1"/>
</dbReference>
<comment type="catalytic activity">
    <reaction evidence="9">
        <text>4-amino-4-deoxychorismate = 4-aminobenzoate + pyruvate + H(+)</text>
        <dbReference type="Rhea" id="RHEA:16201"/>
        <dbReference type="ChEBI" id="CHEBI:15361"/>
        <dbReference type="ChEBI" id="CHEBI:15378"/>
        <dbReference type="ChEBI" id="CHEBI:17836"/>
        <dbReference type="ChEBI" id="CHEBI:58406"/>
        <dbReference type="EC" id="4.1.3.38"/>
    </reaction>
</comment>
<comment type="subunit">
    <text evidence="3">Homodimer.</text>
</comment>
<dbReference type="NCBIfam" id="TIGR03461">
    <property type="entry name" value="pabC_Proteo"/>
    <property type="match status" value="1"/>
</dbReference>
<dbReference type="SUPFAM" id="SSF56752">
    <property type="entry name" value="D-aminoacid aminotransferase-like PLP-dependent enzymes"/>
    <property type="match status" value="1"/>
</dbReference>
<evidence type="ECO:0000313" key="13">
    <source>
        <dbReference type="EMBL" id="ABM02931.1"/>
    </source>
</evidence>
<dbReference type="FunFam" id="3.20.10.10:FF:000002">
    <property type="entry name" value="D-alanine aminotransferase"/>
    <property type="match status" value="1"/>
</dbReference>
<protein>
    <recommendedName>
        <fullName evidence="11 12">Aminodeoxychorismate lyase</fullName>
        <ecNumber evidence="8 12">4.1.3.38</ecNumber>
    </recommendedName>
</protein>
<dbReference type="GO" id="GO:0008696">
    <property type="term" value="F:4-amino-4-deoxychorismate lyase activity"/>
    <property type="evidence" value="ECO:0007669"/>
    <property type="project" value="UniProtKB-UniRule"/>
</dbReference>
<name>A1STW6_PSYIN</name>
<dbReference type="OrthoDB" id="9805628at2"/>